<dbReference type="PIRSF" id="PIRSF005355">
    <property type="entry name" value="UBIAD1"/>
    <property type="match status" value="1"/>
</dbReference>
<proteinExistence type="inferred from homology"/>
<dbReference type="NCBIfam" id="TIGR00751">
    <property type="entry name" value="menA"/>
    <property type="match status" value="1"/>
</dbReference>
<evidence type="ECO:0000256" key="7">
    <source>
        <dbReference type="ARBA" id="ARBA00022989"/>
    </source>
</evidence>
<feature type="transmembrane region" description="Helical" evidence="9">
    <location>
        <begin position="170"/>
        <end position="191"/>
    </location>
</feature>
<comment type="subcellular location">
    <subcellularLocation>
        <location evidence="1">Membrane</location>
        <topology evidence="1">Multi-pass membrane protein</topology>
    </subcellularLocation>
</comment>
<organism evidence="10">
    <name type="scientific">freshwater metagenome</name>
    <dbReference type="NCBI Taxonomy" id="449393"/>
    <lineage>
        <taxon>unclassified sequences</taxon>
        <taxon>metagenomes</taxon>
        <taxon>ecological metagenomes</taxon>
    </lineage>
</organism>
<keyword evidence="7 9" id="KW-1133">Transmembrane helix</keyword>
<evidence type="ECO:0000256" key="6">
    <source>
        <dbReference type="ARBA" id="ARBA00022692"/>
    </source>
</evidence>
<evidence type="ECO:0000313" key="10">
    <source>
        <dbReference type="EMBL" id="CAB4795020.1"/>
    </source>
</evidence>
<feature type="transmembrane region" description="Helical" evidence="9">
    <location>
        <begin position="140"/>
        <end position="164"/>
    </location>
</feature>
<keyword evidence="8 9" id="KW-0472">Membrane</keyword>
<protein>
    <submittedName>
        <fullName evidence="10">Unannotated protein</fullName>
    </submittedName>
</protein>
<name>A0A6J6XC95_9ZZZZ</name>
<evidence type="ECO:0000256" key="2">
    <source>
        <dbReference type="ARBA" id="ARBA00004863"/>
    </source>
</evidence>
<keyword evidence="3" id="KW-0474">Menaquinone biosynthesis</keyword>
<dbReference type="Pfam" id="PF01040">
    <property type="entry name" value="UbiA"/>
    <property type="match status" value="1"/>
</dbReference>
<feature type="transmembrane region" description="Helical" evidence="9">
    <location>
        <begin position="43"/>
        <end position="62"/>
    </location>
</feature>
<comment type="pathway">
    <text evidence="2">Quinol/quinone metabolism; menaquinone biosynthesis.</text>
</comment>
<dbReference type="HAMAP" id="MF_01937">
    <property type="entry name" value="MenA_1"/>
    <property type="match status" value="1"/>
</dbReference>
<dbReference type="GO" id="GO:0042371">
    <property type="term" value="P:vitamin K biosynthetic process"/>
    <property type="evidence" value="ECO:0007669"/>
    <property type="project" value="TreeGrafter"/>
</dbReference>
<dbReference type="InterPro" id="IPR026046">
    <property type="entry name" value="UBIAD1"/>
</dbReference>
<dbReference type="GO" id="GO:0016020">
    <property type="term" value="C:membrane"/>
    <property type="evidence" value="ECO:0007669"/>
    <property type="project" value="UniProtKB-SubCell"/>
</dbReference>
<dbReference type="UniPathway" id="UPA00079"/>
<dbReference type="GO" id="GO:0009234">
    <property type="term" value="P:menaquinone biosynthetic process"/>
    <property type="evidence" value="ECO:0007669"/>
    <property type="project" value="UniProtKB-UniPathway"/>
</dbReference>
<dbReference type="Gene3D" id="1.10.357.140">
    <property type="entry name" value="UbiA prenyltransferase"/>
    <property type="match status" value="1"/>
</dbReference>
<feature type="transmembrane region" description="Helical" evidence="9">
    <location>
        <begin position="219"/>
        <end position="237"/>
    </location>
</feature>
<keyword evidence="5" id="KW-0808">Transferase</keyword>
<dbReference type="EMBL" id="CAFAAI010000099">
    <property type="protein sequence ID" value="CAB4795020.1"/>
    <property type="molecule type" value="Genomic_DNA"/>
</dbReference>
<dbReference type="PANTHER" id="PTHR13929:SF0">
    <property type="entry name" value="UBIA PRENYLTRANSFERASE DOMAIN-CONTAINING PROTEIN 1"/>
    <property type="match status" value="1"/>
</dbReference>
<evidence type="ECO:0000256" key="3">
    <source>
        <dbReference type="ARBA" id="ARBA00022428"/>
    </source>
</evidence>
<keyword evidence="6 9" id="KW-0812">Transmembrane</keyword>
<dbReference type="AlphaFoldDB" id="A0A6J6XC95"/>
<dbReference type="CDD" id="cd13962">
    <property type="entry name" value="PT_UbiA_UBIAD1"/>
    <property type="match status" value="1"/>
</dbReference>
<evidence type="ECO:0000256" key="5">
    <source>
        <dbReference type="ARBA" id="ARBA00022679"/>
    </source>
</evidence>
<keyword evidence="4" id="KW-1003">Cell membrane</keyword>
<evidence type="ECO:0000256" key="4">
    <source>
        <dbReference type="ARBA" id="ARBA00022475"/>
    </source>
</evidence>
<dbReference type="InterPro" id="IPR000537">
    <property type="entry name" value="UbiA_prenyltransferase"/>
</dbReference>
<dbReference type="GO" id="GO:0046428">
    <property type="term" value="F:1,4-dihydroxy-2-naphthoate polyprenyltransferase activity"/>
    <property type="evidence" value="ECO:0007669"/>
    <property type="project" value="InterPro"/>
</dbReference>
<feature type="transmembrane region" description="Helical" evidence="9">
    <location>
        <begin position="92"/>
        <end position="111"/>
    </location>
</feature>
<evidence type="ECO:0000256" key="1">
    <source>
        <dbReference type="ARBA" id="ARBA00004141"/>
    </source>
</evidence>
<feature type="transmembrane region" description="Helical" evidence="9">
    <location>
        <begin position="243"/>
        <end position="261"/>
    </location>
</feature>
<accession>A0A6J6XC95</accession>
<feature type="transmembrane region" description="Helical" evidence="9">
    <location>
        <begin position="20"/>
        <end position="37"/>
    </location>
</feature>
<reference evidence="10" key="1">
    <citation type="submission" date="2020-05" db="EMBL/GenBank/DDBJ databases">
        <authorList>
            <person name="Chiriac C."/>
            <person name="Salcher M."/>
            <person name="Ghai R."/>
            <person name="Kavagutti S V."/>
        </authorList>
    </citation>
    <scope>NUCLEOTIDE SEQUENCE</scope>
</reference>
<dbReference type="InterPro" id="IPR004657">
    <property type="entry name" value="MenA"/>
</dbReference>
<evidence type="ECO:0000256" key="8">
    <source>
        <dbReference type="ARBA" id="ARBA00023136"/>
    </source>
</evidence>
<feature type="transmembrane region" description="Helical" evidence="9">
    <location>
        <begin position="117"/>
        <end position="133"/>
    </location>
</feature>
<dbReference type="PANTHER" id="PTHR13929">
    <property type="entry name" value="1,4-DIHYDROXY-2-NAPHTHOATE OCTAPRENYLTRANSFERASE"/>
    <property type="match status" value="1"/>
</dbReference>
<dbReference type="InterPro" id="IPR044878">
    <property type="entry name" value="UbiA_sf"/>
</dbReference>
<dbReference type="NCBIfam" id="NF004751">
    <property type="entry name" value="PRK06080.1-3"/>
    <property type="match status" value="1"/>
</dbReference>
<sequence length="295" mass="30387">MTNAVHVGNRWIIGSRPRTLPAAVVPVLVGAACASGLDNTVWWRAALALIVSLALQVGVNYANDYSDGIRGTDDVRVGPVRLVASGLAPAKAVKQAAFSAFVVAAVAGLVLAATTSWWLIAVGAAALLAAWFYTGGPKPYGYLGLGELFVFVFFGLVATIGTTFGVAQQITALSIVMGCAVGALACALLVINNLRDIPTDRAVGKKTLAVRLGDQRTRVLYVALISSAFVCSLISAVAWRPLAALAVVAIALAVAPVRRVVRGAAGRDLIAVLGETGKLQLAFGVLSAVGLILSR</sequence>
<gene>
    <name evidence="10" type="ORF">UFOPK2992_00688</name>
</gene>
<evidence type="ECO:0000256" key="9">
    <source>
        <dbReference type="SAM" id="Phobius"/>
    </source>
</evidence>